<dbReference type="GO" id="GO:0000160">
    <property type="term" value="P:phosphorelay signal transduction system"/>
    <property type="evidence" value="ECO:0007669"/>
    <property type="project" value="InterPro"/>
</dbReference>
<proteinExistence type="predicted"/>
<dbReference type="SMART" id="SM00448">
    <property type="entry name" value="REC"/>
    <property type="match status" value="1"/>
</dbReference>
<dbReference type="PANTHER" id="PTHR44591:SF18">
    <property type="entry name" value="REGULATORY PROTEIN"/>
    <property type="match status" value="1"/>
</dbReference>
<comment type="caution">
    <text evidence="4">The sequence shown here is derived from an EMBL/GenBank/DDBJ whole genome shotgun (WGS) entry which is preliminary data.</text>
</comment>
<dbReference type="PANTHER" id="PTHR44591">
    <property type="entry name" value="STRESS RESPONSE REGULATOR PROTEIN 1"/>
    <property type="match status" value="1"/>
</dbReference>
<dbReference type="EMBL" id="JAEHFW010000001">
    <property type="protein sequence ID" value="MBK0378497.1"/>
    <property type="molecule type" value="Genomic_DNA"/>
</dbReference>
<sequence length="117" mass="13126">MEKTILILEDDKDILDVMVYILEGEGFRVISTQESVSTAFVRKLRPALILLDNRLADGFGYDLCLSLKNDPSTCCFPVVLVSATNRLPELAETSLADAYLNKPFDLGELVRLVRRYA</sequence>
<organism evidence="4 5">
    <name type="scientific">Mucilaginibacter segetis</name>
    <dbReference type="NCBI Taxonomy" id="2793071"/>
    <lineage>
        <taxon>Bacteria</taxon>
        <taxon>Pseudomonadati</taxon>
        <taxon>Bacteroidota</taxon>
        <taxon>Sphingobacteriia</taxon>
        <taxon>Sphingobacteriales</taxon>
        <taxon>Sphingobacteriaceae</taxon>
        <taxon>Mucilaginibacter</taxon>
    </lineage>
</organism>
<dbReference type="AlphaFoldDB" id="A0A934PRV9"/>
<dbReference type="InterPro" id="IPR001789">
    <property type="entry name" value="Sig_transdc_resp-reg_receiver"/>
</dbReference>
<dbReference type="SUPFAM" id="SSF52172">
    <property type="entry name" value="CheY-like"/>
    <property type="match status" value="1"/>
</dbReference>
<evidence type="ECO:0000313" key="4">
    <source>
        <dbReference type="EMBL" id="MBK0378497.1"/>
    </source>
</evidence>
<evidence type="ECO:0000256" key="2">
    <source>
        <dbReference type="PROSITE-ProRule" id="PRU00169"/>
    </source>
</evidence>
<dbReference type="Pfam" id="PF00072">
    <property type="entry name" value="Response_reg"/>
    <property type="match status" value="1"/>
</dbReference>
<evidence type="ECO:0000259" key="3">
    <source>
        <dbReference type="PROSITE" id="PS50110"/>
    </source>
</evidence>
<dbReference type="Proteomes" id="UP000613193">
    <property type="component" value="Unassembled WGS sequence"/>
</dbReference>
<accession>A0A934PRV9</accession>
<dbReference type="RefSeq" id="WP_200064341.1">
    <property type="nucleotide sequence ID" value="NZ_JAEHFW010000001.1"/>
</dbReference>
<gene>
    <name evidence="4" type="ORF">I5M19_04215</name>
</gene>
<keyword evidence="5" id="KW-1185">Reference proteome</keyword>
<dbReference type="InterPro" id="IPR011006">
    <property type="entry name" value="CheY-like_superfamily"/>
</dbReference>
<evidence type="ECO:0000313" key="5">
    <source>
        <dbReference type="Proteomes" id="UP000613193"/>
    </source>
</evidence>
<feature type="domain" description="Response regulatory" evidence="3">
    <location>
        <begin position="4"/>
        <end position="117"/>
    </location>
</feature>
<dbReference type="PROSITE" id="PS50110">
    <property type="entry name" value="RESPONSE_REGULATORY"/>
    <property type="match status" value="1"/>
</dbReference>
<dbReference type="Gene3D" id="3.40.50.2300">
    <property type="match status" value="1"/>
</dbReference>
<dbReference type="InterPro" id="IPR050595">
    <property type="entry name" value="Bact_response_regulator"/>
</dbReference>
<keyword evidence="1 2" id="KW-0597">Phosphoprotein</keyword>
<protein>
    <submittedName>
        <fullName evidence="4">Response regulator</fullName>
    </submittedName>
</protein>
<reference evidence="4" key="1">
    <citation type="submission" date="2020-12" db="EMBL/GenBank/DDBJ databases">
        <title>Bacterial novel species Mucilaginibacter sp. SD-g isolated from soil.</title>
        <authorList>
            <person name="Jung H.-Y."/>
        </authorList>
    </citation>
    <scope>NUCLEOTIDE SEQUENCE</scope>
    <source>
        <strain evidence="4">SD-g</strain>
    </source>
</reference>
<name>A0A934PRV9_9SPHI</name>
<feature type="modified residue" description="4-aspartylphosphate" evidence="2">
    <location>
        <position position="52"/>
    </location>
</feature>
<evidence type="ECO:0000256" key="1">
    <source>
        <dbReference type="ARBA" id="ARBA00022553"/>
    </source>
</evidence>